<dbReference type="InterPro" id="IPR020945">
    <property type="entry name" value="DMSO/NO3_reduct_chaperone"/>
</dbReference>
<protein>
    <recommendedName>
        <fullName evidence="4">Chaperone TorD</fullName>
    </recommendedName>
</protein>
<evidence type="ECO:0008006" key="4">
    <source>
        <dbReference type="Google" id="ProtNLM"/>
    </source>
</evidence>
<dbReference type="STRING" id="742823.HMPREF9465_01038"/>
<accession>K1JXI8</accession>
<comment type="caution">
    <text evidence="2">The sequence shown here is derived from an EMBL/GenBank/DDBJ whole genome shotgun (WGS) entry which is preliminary data.</text>
</comment>
<evidence type="ECO:0000313" key="2">
    <source>
        <dbReference type="EMBL" id="EKB31323.1"/>
    </source>
</evidence>
<reference evidence="2 3" key="1">
    <citation type="submission" date="2012-05" db="EMBL/GenBank/DDBJ databases">
        <title>The Genome Sequence of Sutterella wadsworthensis 2_1_59BFAA.</title>
        <authorList>
            <consortium name="The Broad Institute Genome Sequencing Platform"/>
            <person name="Earl A."/>
            <person name="Ward D."/>
            <person name="Feldgarden M."/>
            <person name="Gevers D."/>
            <person name="Daigneault M."/>
            <person name="Strauss J."/>
            <person name="Allen-Vercoe E."/>
            <person name="Walker B."/>
            <person name="Young S.K."/>
            <person name="Zeng Q."/>
            <person name="Gargeya S."/>
            <person name="Fitzgerald M."/>
            <person name="Haas B."/>
            <person name="Abouelleil A."/>
            <person name="Alvarado L."/>
            <person name="Arachchi H.M."/>
            <person name="Berlin A.M."/>
            <person name="Chapman S.B."/>
            <person name="Goldberg J."/>
            <person name="Griggs A."/>
            <person name="Gujja S."/>
            <person name="Hansen M."/>
            <person name="Howarth C."/>
            <person name="Imamovic A."/>
            <person name="Larimer J."/>
            <person name="McCowen C."/>
            <person name="Montmayeur A."/>
            <person name="Murphy C."/>
            <person name="Neiman D."/>
            <person name="Pearson M."/>
            <person name="Priest M."/>
            <person name="Roberts A."/>
            <person name="Saif S."/>
            <person name="Shea T."/>
            <person name="Sisk P."/>
            <person name="Sykes S."/>
            <person name="Wortman J."/>
            <person name="Nusbaum C."/>
            <person name="Birren B."/>
        </authorList>
    </citation>
    <scope>NUCLEOTIDE SEQUENCE [LARGE SCALE GENOMIC DNA]</scope>
    <source>
        <strain evidence="2 3">2_1_59BFAA</strain>
    </source>
</reference>
<dbReference type="InterPro" id="IPR036411">
    <property type="entry name" value="TorD-like_sf"/>
</dbReference>
<keyword evidence="1" id="KW-0143">Chaperone</keyword>
<dbReference type="PANTHER" id="PTHR34227:SF1">
    <property type="entry name" value="DIMETHYL SULFOXIDE REDUCTASE CHAPERONE-RELATED"/>
    <property type="match status" value="1"/>
</dbReference>
<dbReference type="Proteomes" id="UP000005835">
    <property type="component" value="Unassembled WGS sequence"/>
</dbReference>
<sequence>MVTQQLQDFARQSVYDALSALFLQPEAKGAYENYVEAMRAAAGLAAELGTNAAPFEAVLDAPAPEPLELEREYARLFLGTCEGTVPLAESAWLHRDEIPLSQLECRKAYADAGLETAGILGVPEDHLGLQLGFLTVLILKNDPAAATAFFEAHAAKWLPAFAVAVRARSDARLYALAAGVLEGVIEIEAALAQKA</sequence>
<dbReference type="eggNOG" id="COG3381">
    <property type="taxonomic scope" value="Bacteria"/>
</dbReference>
<dbReference type="SUPFAM" id="SSF89155">
    <property type="entry name" value="TorD-like"/>
    <property type="match status" value="1"/>
</dbReference>
<dbReference type="InterPro" id="IPR050289">
    <property type="entry name" value="TorD/DmsD_chaperones"/>
</dbReference>
<dbReference type="Gene3D" id="1.10.3480.10">
    <property type="entry name" value="TorD-like"/>
    <property type="match status" value="1"/>
</dbReference>
<dbReference type="RefSeq" id="WP_005434778.1">
    <property type="nucleotide sequence ID" value="NZ_JH815515.1"/>
</dbReference>
<evidence type="ECO:0000256" key="1">
    <source>
        <dbReference type="ARBA" id="ARBA00023186"/>
    </source>
</evidence>
<dbReference type="AlphaFoldDB" id="K1JXI8"/>
<dbReference type="OrthoDB" id="9154644at2"/>
<name>K1JXI8_9BURK</name>
<dbReference type="EMBL" id="ADMG01000028">
    <property type="protein sequence ID" value="EKB31323.1"/>
    <property type="molecule type" value="Genomic_DNA"/>
</dbReference>
<dbReference type="HOGENOM" id="CLU_1395688_0_0_4"/>
<gene>
    <name evidence="2" type="ORF">HMPREF9465_01038</name>
</gene>
<dbReference type="PANTHER" id="PTHR34227">
    <property type="entry name" value="CHAPERONE PROTEIN YCDY"/>
    <property type="match status" value="1"/>
</dbReference>
<organism evidence="2 3">
    <name type="scientific">Sutterella wadsworthensis 2_1_59BFAA</name>
    <dbReference type="NCBI Taxonomy" id="742823"/>
    <lineage>
        <taxon>Bacteria</taxon>
        <taxon>Pseudomonadati</taxon>
        <taxon>Pseudomonadota</taxon>
        <taxon>Betaproteobacteria</taxon>
        <taxon>Burkholderiales</taxon>
        <taxon>Sutterellaceae</taxon>
        <taxon>Sutterella</taxon>
    </lineage>
</organism>
<keyword evidence="3" id="KW-1185">Reference proteome</keyword>
<dbReference type="Pfam" id="PF02613">
    <property type="entry name" value="Nitrate_red_del"/>
    <property type="match status" value="1"/>
</dbReference>
<dbReference type="PATRIC" id="fig|742823.3.peg.1024"/>
<evidence type="ECO:0000313" key="3">
    <source>
        <dbReference type="Proteomes" id="UP000005835"/>
    </source>
</evidence>
<proteinExistence type="predicted"/>